<keyword evidence="2" id="KW-0560">Oxidoreductase</keyword>
<dbReference type="GO" id="GO:0016616">
    <property type="term" value="F:oxidoreductase activity, acting on the CH-OH group of donors, NAD or NADP as acceptor"/>
    <property type="evidence" value="ECO:0007669"/>
    <property type="project" value="InterPro"/>
</dbReference>
<keyword evidence="3" id="KW-0472">Membrane</keyword>
<evidence type="ECO:0000256" key="2">
    <source>
        <dbReference type="ARBA" id="ARBA00023002"/>
    </source>
</evidence>
<dbReference type="Ensembl" id="ENSXMAT00000042062.1">
    <property type="protein sequence ID" value="ENSXMAP00000035293.1"/>
    <property type="gene ID" value="ENSXMAG00000000979.2"/>
</dbReference>
<keyword evidence="3" id="KW-0812">Transmembrane</keyword>
<keyword evidence="6" id="KW-1185">Reference proteome</keyword>
<sequence length="519" mass="56536">MSIDLYSPSMGDSGASMCQMKQLPCHGAPLLRLQSCGHHTLNHSNLPHKPCLSDPSLVASSGATLALRHRVSGATAGTCNSLNCAASRLAQEVGTAAWDSCKGKVLVTGGGGYFGFRLGKELASEGMTVILLDVNKPLWDIPDGAIFLQSDIRDYSSLHKVCEGVDCIFHTASYGMSGPEQLRKEQVESVNVGGTNNVINVCKERGIPRLVYTSTINVVFAGKPIVDGDEASVPYVPSDLHIDHYSRTKAVAERMVLSANGSSVKGGGKLETCVLRPCGIYGPGERRHLHRVMMNVERRLFSFRFGDSAARMNWVHVNNLVLAHKLAAEALTKKKGCIAVSSKDKVPHILSSLPQFELLTCPLKNVSAILQSGQAYFINDGLSVNLFEWLTPLFEKLGYSRPSITLPVSLVYSAAILVEYLHVILSPVIQVPLLFTRSEVRNITVSHTFKIDKARQELGYCPQPYSLADSVEHYLKIRQSRDTPISLSLPSVRQLAERGVLLLLMGLCLVLLIIYGILS</sequence>
<name>A0A3B5QVN3_XIPMA</name>
<organism evidence="5 6">
    <name type="scientific">Xiphophorus maculatus</name>
    <name type="common">Southern platyfish</name>
    <name type="synonym">Platypoecilus maculatus</name>
    <dbReference type="NCBI Taxonomy" id="8083"/>
    <lineage>
        <taxon>Eukaryota</taxon>
        <taxon>Metazoa</taxon>
        <taxon>Chordata</taxon>
        <taxon>Craniata</taxon>
        <taxon>Vertebrata</taxon>
        <taxon>Euteleostomi</taxon>
        <taxon>Actinopterygii</taxon>
        <taxon>Neopterygii</taxon>
        <taxon>Teleostei</taxon>
        <taxon>Neoteleostei</taxon>
        <taxon>Acanthomorphata</taxon>
        <taxon>Ovalentaria</taxon>
        <taxon>Atherinomorphae</taxon>
        <taxon>Cyprinodontiformes</taxon>
        <taxon>Poeciliidae</taxon>
        <taxon>Poeciliinae</taxon>
        <taxon>Xiphophorus</taxon>
    </lineage>
</organism>
<dbReference type="PANTHER" id="PTHR43245">
    <property type="entry name" value="BIFUNCTIONAL POLYMYXIN RESISTANCE PROTEIN ARNA"/>
    <property type="match status" value="1"/>
</dbReference>
<reference evidence="5" key="4">
    <citation type="submission" date="2025-09" db="UniProtKB">
        <authorList>
            <consortium name="Ensembl"/>
        </authorList>
    </citation>
    <scope>IDENTIFICATION</scope>
    <source>
        <strain evidence="5">JP 163 A</strain>
    </source>
</reference>
<dbReference type="OMA" id="FPLEKHM"/>
<dbReference type="GeneTree" id="ENSGT00940000160393"/>
<proteinExistence type="inferred from homology"/>
<keyword evidence="3" id="KW-1133">Transmembrane helix</keyword>
<dbReference type="Proteomes" id="UP000002852">
    <property type="component" value="Unassembled WGS sequence"/>
</dbReference>
<feature type="domain" description="3-beta hydroxysteroid dehydrogenase/isomerase" evidence="4">
    <location>
        <begin position="106"/>
        <end position="336"/>
    </location>
</feature>
<accession>A0A3B5QVN3</accession>
<dbReference type="InterPro" id="IPR050177">
    <property type="entry name" value="Lipid_A_modif_metabolic_enz"/>
</dbReference>
<dbReference type="GO" id="GO:0006694">
    <property type="term" value="P:steroid biosynthetic process"/>
    <property type="evidence" value="ECO:0007669"/>
    <property type="project" value="InterPro"/>
</dbReference>
<dbReference type="AlphaFoldDB" id="A0A3B5QVN3"/>
<dbReference type="SUPFAM" id="SSF51735">
    <property type="entry name" value="NAD(P)-binding Rossmann-fold domains"/>
    <property type="match status" value="1"/>
</dbReference>
<reference evidence="6" key="1">
    <citation type="submission" date="2012-01" db="EMBL/GenBank/DDBJ databases">
        <authorList>
            <person name="Walter R."/>
            <person name="Schartl M."/>
            <person name="Warren W."/>
        </authorList>
    </citation>
    <scope>NUCLEOTIDE SEQUENCE [LARGE SCALE GENOMIC DNA]</scope>
    <source>
        <strain evidence="6">JP 163 A</strain>
    </source>
</reference>
<evidence type="ECO:0000313" key="6">
    <source>
        <dbReference type="Proteomes" id="UP000002852"/>
    </source>
</evidence>
<reference evidence="6" key="2">
    <citation type="journal article" date="2013" name="Nat. Genet.">
        <title>The genome of the platyfish, Xiphophorus maculatus, provides insights into evolutionary adaptation and several complex traits.</title>
        <authorList>
            <person name="Schartl M."/>
            <person name="Walter R.B."/>
            <person name="Shen Y."/>
            <person name="Garcia T."/>
            <person name="Catchen J."/>
            <person name="Amores A."/>
            <person name="Braasch I."/>
            <person name="Chalopin D."/>
            <person name="Volff J.N."/>
            <person name="Lesch K.P."/>
            <person name="Bisazza A."/>
            <person name="Minx P."/>
            <person name="Hillier L."/>
            <person name="Wilson R.K."/>
            <person name="Fuerstenberg S."/>
            <person name="Boore J."/>
            <person name="Searle S."/>
            <person name="Postlethwait J.H."/>
            <person name="Warren W.C."/>
        </authorList>
    </citation>
    <scope>NUCLEOTIDE SEQUENCE [LARGE SCALE GENOMIC DNA]</scope>
    <source>
        <strain evidence="6">JP 163 A</strain>
    </source>
</reference>
<dbReference type="InterPro" id="IPR036291">
    <property type="entry name" value="NAD(P)-bd_dom_sf"/>
</dbReference>
<comment type="similarity">
    <text evidence="1">Belongs to the 3-beta-HSD family.</text>
</comment>
<evidence type="ECO:0000256" key="1">
    <source>
        <dbReference type="ARBA" id="ARBA00009219"/>
    </source>
</evidence>
<evidence type="ECO:0000313" key="5">
    <source>
        <dbReference type="Ensembl" id="ENSXMAP00000035293.1"/>
    </source>
</evidence>
<dbReference type="STRING" id="8083.ENSXMAP00000035293"/>
<dbReference type="InterPro" id="IPR002225">
    <property type="entry name" value="3Beta_OHSteriod_DH/Estase"/>
</dbReference>
<dbReference type="PANTHER" id="PTHR43245:SF51">
    <property type="entry name" value="SHORT CHAIN DEHYDROGENASE_REDUCTASE FAMILY 42E, MEMBER 2"/>
    <property type="match status" value="1"/>
</dbReference>
<dbReference type="Pfam" id="PF01073">
    <property type="entry name" value="3Beta_HSD"/>
    <property type="match status" value="1"/>
</dbReference>
<dbReference type="Gene3D" id="3.40.50.720">
    <property type="entry name" value="NAD(P)-binding Rossmann-like Domain"/>
    <property type="match status" value="2"/>
</dbReference>
<protein>
    <submittedName>
        <fullName evidence="5">Short chain dehydrogenase/reductase family 42E, member 2</fullName>
    </submittedName>
</protein>
<reference evidence="5" key="3">
    <citation type="submission" date="2025-08" db="UniProtKB">
        <authorList>
            <consortium name="Ensembl"/>
        </authorList>
    </citation>
    <scope>IDENTIFICATION</scope>
    <source>
        <strain evidence="5">JP 163 A</strain>
    </source>
</reference>
<feature type="transmembrane region" description="Helical" evidence="3">
    <location>
        <begin position="500"/>
        <end position="518"/>
    </location>
</feature>
<dbReference type="InParanoid" id="A0A3B5QVN3"/>
<evidence type="ECO:0000256" key="3">
    <source>
        <dbReference type="SAM" id="Phobius"/>
    </source>
</evidence>
<evidence type="ECO:0000259" key="4">
    <source>
        <dbReference type="Pfam" id="PF01073"/>
    </source>
</evidence>